<dbReference type="InterPro" id="IPR026992">
    <property type="entry name" value="DIOX_N"/>
</dbReference>
<sequence>MDLKAADQITQIPVIDFTKDPQDLEEGSDGWKKLCDQVREACEEYGCFQVIYTNKISTELREEMFKALKELFHLPDETKMKNTGSKPYNGYIGKIDVVPLYESLGIEDVLNLEAVQAFAQLMWPDGNSVFCEIVNSMTRKMYDLNLIILKLLMKSYGVEKYYSSYVDGSDMVFRAMKYEPPNSNDSEIGLAAHVDKSFLSILCQDSVQGLEVLSKGGTWLRVAPLPGAFTVFIGDALKAWSNGRLHGVKHRVMMCGDKARYSFALFSAPKEGWVVEVPDEMVDKEHPLLFQSFNYTDFLHYYYSHIDDGNELEVYAGV</sequence>
<evidence type="ECO:0000313" key="9">
    <source>
        <dbReference type="Proteomes" id="UP000230069"/>
    </source>
</evidence>
<organism evidence="8 9">
    <name type="scientific">Aquilegia coerulea</name>
    <name type="common">Rocky mountain columbine</name>
    <dbReference type="NCBI Taxonomy" id="218851"/>
    <lineage>
        <taxon>Eukaryota</taxon>
        <taxon>Viridiplantae</taxon>
        <taxon>Streptophyta</taxon>
        <taxon>Embryophyta</taxon>
        <taxon>Tracheophyta</taxon>
        <taxon>Spermatophyta</taxon>
        <taxon>Magnoliopsida</taxon>
        <taxon>Ranunculales</taxon>
        <taxon>Ranunculaceae</taxon>
        <taxon>Thalictroideae</taxon>
        <taxon>Aquilegia</taxon>
    </lineage>
</organism>
<evidence type="ECO:0000313" key="8">
    <source>
        <dbReference type="EMBL" id="PIA65326.1"/>
    </source>
</evidence>
<comment type="function">
    <text evidence="3">2-oxoglutarate-dependent dioxygenase essential for auxin catabolism and maintenance of auxin homeostasis in reproductive organs. Catalyzes the irreversible oxidation of indole-3-acetic acid (IAA) to the biologically inactive 2-oxoindole-3-acetic acid (OxIAA).</text>
</comment>
<gene>
    <name evidence="8" type="ORF">AQUCO_00100655v1</name>
</gene>
<proteinExistence type="inferred from homology"/>
<evidence type="ECO:0000256" key="2">
    <source>
        <dbReference type="ARBA" id="ARBA00023004"/>
    </source>
</evidence>
<protein>
    <recommendedName>
        <fullName evidence="4">2-oxoglutarate-dependent dioxygenase DAO</fullName>
    </recommendedName>
    <alternativeName>
        <fullName evidence="5">Protein DIOXYGENASE FOR AUXIN OXIDATION</fullName>
    </alternativeName>
</protein>
<evidence type="ECO:0000256" key="6">
    <source>
        <dbReference type="RuleBase" id="RU003682"/>
    </source>
</evidence>
<keyword evidence="6" id="KW-0560">Oxidoreductase</keyword>
<dbReference type="SUPFAM" id="SSF51197">
    <property type="entry name" value="Clavaminate synthase-like"/>
    <property type="match status" value="1"/>
</dbReference>
<dbReference type="EMBL" id="KZ305018">
    <property type="protein sequence ID" value="PIA65326.1"/>
    <property type="molecule type" value="Genomic_DNA"/>
</dbReference>
<dbReference type="Proteomes" id="UP000230069">
    <property type="component" value="Unassembled WGS sequence"/>
</dbReference>
<evidence type="ECO:0000256" key="4">
    <source>
        <dbReference type="ARBA" id="ARBA00074102"/>
    </source>
</evidence>
<dbReference type="PANTHER" id="PTHR47990">
    <property type="entry name" value="2-OXOGLUTARATE (2OG) AND FE(II)-DEPENDENT OXYGENASE SUPERFAMILY PROTEIN-RELATED"/>
    <property type="match status" value="1"/>
</dbReference>
<evidence type="ECO:0000256" key="3">
    <source>
        <dbReference type="ARBA" id="ARBA00054658"/>
    </source>
</evidence>
<dbReference type="InterPro" id="IPR050231">
    <property type="entry name" value="Iron_ascorbate_oxido_reductase"/>
</dbReference>
<dbReference type="FunFam" id="2.60.120.330:FF:000017">
    <property type="entry name" value="2-oxoglutarate-dependent dioxygenase DAO"/>
    <property type="match status" value="1"/>
</dbReference>
<accession>A0A2G5FBP7</accession>
<evidence type="ECO:0000259" key="7">
    <source>
        <dbReference type="PROSITE" id="PS51471"/>
    </source>
</evidence>
<dbReference type="GO" id="GO:0016491">
    <property type="term" value="F:oxidoreductase activity"/>
    <property type="evidence" value="ECO:0007669"/>
    <property type="project" value="UniProtKB-KW"/>
</dbReference>
<keyword evidence="2 6" id="KW-0408">Iron</keyword>
<name>A0A2G5FBP7_AQUCA</name>
<dbReference type="InterPro" id="IPR027443">
    <property type="entry name" value="IPNS-like_sf"/>
</dbReference>
<dbReference type="Pfam" id="PF03171">
    <property type="entry name" value="2OG-FeII_Oxy"/>
    <property type="match status" value="1"/>
</dbReference>
<dbReference type="Pfam" id="PF14226">
    <property type="entry name" value="DIOX_N"/>
    <property type="match status" value="1"/>
</dbReference>
<evidence type="ECO:0000256" key="5">
    <source>
        <dbReference type="ARBA" id="ARBA00076740"/>
    </source>
</evidence>
<dbReference type="InParanoid" id="A0A2G5FBP7"/>
<dbReference type="STRING" id="218851.A0A2G5FBP7"/>
<feature type="domain" description="Fe2OG dioxygenase" evidence="7">
    <location>
        <begin position="168"/>
        <end position="269"/>
    </location>
</feature>
<dbReference type="PROSITE" id="PS51471">
    <property type="entry name" value="FE2OG_OXY"/>
    <property type="match status" value="1"/>
</dbReference>
<reference evidence="8 9" key="1">
    <citation type="submission" date="2017-09" db="EMBL/GenBank/DDBJ databases">
        <title>WGS assembly of Aquilegia coerulea Goldsmith.</title>
        <authorList>
            <person name="Hodges S."/>
            <person name="Kramer E."/>
            <person name="Nordborg M."/>
            <person name="Tomkins J."/>
            <person name="Borevitz J."/>
            <person name="Derieg N."/>
            <person name="Yan J."/>
            <person name="Mihaltcheva S."/>
            <person name="Hayes R.D."/>
            <person name="Rokhsar D."/>
        </authorList>
    </citation>
    <scope>NUCLEOTIDE SEQUENCE [LARGE SCALE GENOMIC DNA]</scope>
    <source>
        <strain evidence="9">cv. Goldsmith</strain>
    </source>
</reference>
<comment type="similarity">
    <text evidence="6">Belongs to the iron/ascorbate-dependent oxidoreductase family.</text>
</comment>
<keyword evidence="9" id="KW-1185">Reference proteome</keyword>
<dbReference type="InterPro" id="IPR044861">
    <property type="entry name" value="IPNS-like_FE2OG_OXY"/>
</dbReference>
<dbReference type="AlphaFoldDB" id="A0A2G5FBP7"/>
<dbReference type="GO" id="GO:0046872">
    <property type="term" value="F:metal ion binding"/>
    <property type="evidence" value="ECO:0007669"/>
    <property type="project" value="UniProtKB-KW"/>
</dbReference>
<dbReference type="InterPro" id="IPR005123">
    <property type="entry name" value="Oxoglu/Fe-dep_dioxygenase_dom"/>
</dbReference>
<evidence type="ECO:0000256" key="1">
    <source>
        <dbReference type="ARBA" id="ARBA00022723"/>
    </source>
</evidence>
<keyword evidence="1 6" id="KW-0479">Metal-binding</keyword>
<dbReference type="OrthoDB" id="288590at2759"/>
<dbReference type="Gene3D" id="2.60.120.330">
    <property type="entry name" value="B-lactam Antibiotic, Isopenicillin N Synthase, Chain"/>
    <property type="match status" value="1"/>
</dbReference>